<dbReference type="EMBL" id="DRZM01000208">
    <property type="protein sequence ID" value="HHP05502.1"/>
    <property type="molecule type" value="Genomic_DNA"/>
</dbReference>
<evidence type="ECO:0000313" key="1">
    <source>
        <dbReference type="EMBL" id="HHP05502.1"/>
    </source>
</evidence>
<comment type="caution">
    <text evidence="1">The sequence shown here is derived from an EMBL/GenBank/DDBJ whole genome shotgun (WGS) entry which is preliminary data.</text>
</comment>
<proteinExistence type="predicted"/>
<accession>A0A7J3X8L2</accession>
<protein>
    <recommendedName>
        <fullName evidence="2">DUF1795 domain-containing protein</fullName>
    </recommendedName>
</protein>
<name>A0A7J3X8L2_THEPE</name>
<dbReference type="AlphaFoldDB" id="A0A7J3X8L2"/>
<evidence type="ECO:0008006" key="2">
    <source>
        <dbReference type="Google" id="ProtNLM"/>
    </source>
</evidence>
<sequence>MRLSIFSFPDLVVSYGILQFEVGEDPSARILAMSEEELKGVVESALSSKAVAVSVASGVHVYRGTQLKLTYLRVELEDGREFSLELYGESARTYSNTNAEEHYQAIVSLMKAIVPELRLPRSRLVGV</sequence>
<gene>
    <name evidence="1" type="ORF">ENM88_07150</name>
</gene>
<organism evidence="1">
    <name type="scientific">Thermofilum pendens</name>
    <dbReference type="NCBI Taxonomy" id="2269"/>
    <lineage>
        <taxon>Archaea</taxon>
        <taxon>Thermoproteota</taxon>
        <taxon>Thermoprotei</taxon>
        <taxon>Thermofilales</taxon>
        <taxon>Thermofilaceae</taxon>
        <taxon>Thermofilum</taxon>
    </lineage>
</organism>
<reference evidence="1" key="1">
    <citation type="journal article" date="2020" name="mSystems">
        <title>Genome- and Community-Level Interaction Insights into Carbon Utilization and Element Cycling Functions of Hydrothermarchaeota in Hydrothermal Sediment.</title>
        <authorList>
            <person name="Zhou Z."/>
            <person name="Liu Y."/>
            <person name="Xu W."/>
            <person name="Pan J."/>
            <person name="Luo Z.H."/>
            <person name="Li M."/>
        </authorList>
    </citation>
    <scope>NUCLEOTIDE SEQUENCE [LARGE SCALE GENOMIC DNA]</scope>
    <source>
        <strain evidence="1">SpSt-1125</strain>
    </source>
</reference>